<dbReference type="GO" id="GO:0005975">
    <property type="term" value="P:carbohydrate metabolic process"/>
    <property type="evidence" value="ECO:0007669"/>
    <property type="project" value="InterPro"/>
</dbReference>
<dbReference type="GO" id="GO:0009252">
    <property type="term" value="P:peptidoglycan biosynthetic process"/>
    <property type="evidence" value="ECO:0007669"/>
    <property type="project" value="UniProtKB-UniRule"/>
</dbReference>
<feature type="binding site" evidence="10">
    <location>
        <begin position="20"/>
        <end position="22"/>
    </location>
    <ligand>
        <name>UDP-N-acetyl-alpha-D-glucosamine</name>
        <dbReference type="ChEBI" id="CHEBI:57705"/>
    </ligand>
</feature>
<reference evidence="14 15" key="1">
    <citation type="journal article" date="2018" name="Syst. Appl. Microbiol.">
        <title>Ereboglobus luteus gen. nov. sp. nov. from cockroach guts, and new insights into the oxygen relationship of the genera Opitutus and Didymococcus (Verrucomicrobia: Opitutaceae).</title>
        <authorList>
            <person name="Tegtmeier D."/>
            <person name="Belitz A."/>
            <person name="Radek R."/>
            <person name="Heimerl T."/>
            <person name="Brune A."/>
        </authorList>
    </citation>
    <scope>NUCLEOTIDE SEQUENCE [LARGE SCALE GENOMIC DNA]</scope>
    <source>
        <strain evidence="14 15">Ho45</strain>
    </source>
</reference>
<dbReference type="InterPro" id="IPR007235">
    <property type="entry name" value="Glyco_trans_28_C"/>
</dbReference>
<comment type="similarity">
    <text evidence="10">Belongs to the glycosyltransferase 28 family. MurG subfamily.</text>
</comment>
<comment type="caution">
    <text evidence="10">Lacks conserved residue(s) required for the propagation of feature annotation.</text>
</comment>
<sequence length="387" mass="42041">MSSTSQPTHTKTFLLACGGTGGHLAPGIALAEALLARGHNATLLISSKKVDSRLSEKYPHLNFRRVPSAPLPRNPFLLPVFLLRQLHGFLFSINLVRKTKPDGIVGFGGFTTASVIIAGAIFRVPIALHESNRVPGRATRFLQPLATRIFLPPGIAIPGVTRSRMRPMGLPVRKEIQREPRDAARASFGLSPERSVLVILGGSQGATSINNWARENLHTLARDGIQVYCVTGLGKGGDEIITHPDANGRPVKSIFSPFCDRMAALMSAADLVVSRAGSGTIAELIRCVTPAILIPYPQAADNHQQANALYFEQQGGGVVIDQSRLNTLTREVRDTIFNDWLLRKFRENLVRMDRANSLDLLLDDLEQITNRRPPHNAKAGKSASPAA</sequence>
<evidence type="ECO:0000256" key="11">
    <source>
        <dbReference type="SAM" id="Phobius"/>
    </source>
</evidence>
<keyword evidence="11" id="KW-0812">Transmembrane</keyword>
<dbReference type="Pfam" id="PF04101">
    <property type="entry name" value="Glyco_tran_28_C"/>
    <property type="match status" value="1"/>
</dbReference>
<dbReference type="AlphaFoldDB" id="A0A2U8DZI7"/>
<keyword evidence="6 10" id="KW-0573">Peptidoglycan synthesis</keyword>
<keyword evidence="15" id="KW-1185">Reference proteome</keyword>
<dbReference type="PANTHER" id="PTHR21015">
    <property type="entry name" value="UDP-N-ACETYLGLUCOSAMINE--N-ACETYLMURAMYL-(PENTAPEPTIDE) PYROPHOSPHORYL-UNDECAPRENOL N-ACETYLGLUCOSAMINE TRANSFERASE 1"/>
    <property type="match status" value="1"/>
</dbReference>
<evidence type="ECO:0000259" key="13">
    <source>
        <dbReference type="Pfam" id="PF04101"/>
    </source>
</evidence>
<feature type="domain" description="Glycosyltransferase family 28 N-terminal" evidence="12">
    <location>
        <begin position="13"/>
        <end position="150"/>
    </location>
</feature>
<dbReference type="GO" id="GO:0005886">
    <property type="term" value="C:plasma membrane"/>
    <property type="evidence" value="ECO:0007669"/>
    <property type="project" value="UniProtKB-SubCell"/>
</dbReference>
<name>A0A2U8DZI7_9BACT</name>
<keyword evidence="11" id="KW-1133">Transmembrane helix</keyword>
<dbReference type="RefSeq" id="WP_108823789.1">
    <property type="nucleotide sequence ID" value="NZ_CP023004.1"/>
</dbReference>
<dbReference type="InterPro" id="IPR004276">
    <property type="entry name" value="GlycoTrans_28_N"/>
</dbReference>
<dbReference type="CDD" id="cd03785">
    <property type="entry name" value="GT28_MurG"/>
    <property type="match status" value="1"/>
</dbReference>
<feature type="transmembrane region" description="Helical" evidence="11">
    <location>
        <begin position="76"/>
        <end position="96"/>
    </location>
</feature>
<keyword evidence="5 10" id="KW-0133">Cell shape</keyword>
<keyword evidence="8 10" id="KW-0131">Cell cycle</keyword>
<dbReference type="Proteomes" id="UP000244896">
    <property type="component" value="Chromosome"/>
</dbReference>
<dbReference type="UniPathway" id="UPA00219"/>
<gene>
    <name evidence="10" type="primary">murG</name>
    <name evidence="14" type="ORF">CKA38_00740</name>
</gene>
<dbReference type="GO" id="GO:0071555">
    <property type="term" value="P:cell wall organization"/>
    <property type="evidence" value="ECO:0007669"/>
    <property type="project" value="UniProtKB-KW"/>
</dbReference>
<accession>A0A2U8DZI7</accession>
<evidence type="ECO:0000256" key="8">
    <source>
        <dbReference type="ARBA" id="ARBA00023306"/>
    </source>
</evidence>
<organism evidence="14 15">
    <name type="scientific">Ereboglobus luteus</name>
    <dbReference type="NCBI Taxonomy" id="1796921"/>
    <lineage>
        <taxon>Bacteria</taxon>
        <taxon>Pseudomonadati</taxon>
        <taxon>Verrucomicrobiota</taxon>
        <taxon>Opitutia</taxon>
        <taxon>Opitutales</taxon>
        <taxon>Opitutaceae</taxon>
        <taxon>Ereboglobus</taxon>
    </lineage>
</organism>
<dbReference type="EMBL" id="CP023004">
    <property type="protein sequence ID" value="AWI07981.1"/>
    <property type="molecule type" value="Genomic_DNA"/>
</dbReference>
<dbReference type="Pfam" id="PF03033">
    <property type="entry name" value="Glyco_transf_28"/>
    <property type="match status" value="1"/>
</dbReference>
<dbReference type="PANTHER" id="PTHR21015:SF22">
    <property type="entry name" value="GLYCOSYLTRANSFERASE"/>
    <property type="match status" value="1"/>
</dbReference>
<evidence type="ECO:0000256" key="5">
    <source>
        <dbReference type="ARBA" id="ARBA00022960"/>
    </source>
</evidence>
<dbReference type="KEGG" id="elut:CKA38_00740"/>
<keyword evidence="3 10" id="KW-0328">Glycosyltransferase</keyword>
<keyword evidence="4 10" id="KW-0808">Transferase</keyword>
<proteinExistence type="inferred from homology"/>
<dbReference type="GO" id="GO:0051991">
    <property type="term" value="F:UDP-N-acetyl-D-glucosamine:N-acetylmuramoyl-L-alanyl-D-glutamyl-meso-2,6-diaminopimelyl-D-alanyl-D-alanine-diphosphoundecaprenol 4-beta-N-acetylglucosaminlytransferase activity"/>
    <property type="evidence" value="ECO:0007669"/>
    <property type="project" value="RHEA"/>
</dbReference>
<keyword evidence="1 10" id="KW-1003">Cell membrane</keyword>
<dbReference type="HAMAP" id="MF_00033">
    <property type="entry name" value="MurG"/>
    <property type="match status" value="1"/>
</dbReference>
<keyword evidence="9 10" id="KW-0961">Cell wall biogenesis/degradation</keyword>
<comment type="function">
    <text evidence="10">Cell wall formation. Catalyzes the transfer of a GlcNAc subunit on undecaprenyl-pyrophosphoryl-MurNAc-pentapeptide (lipid intermediate I) to form undecaprenyl-pyrophosphoryl-MurNAc-(pentapeptide)GlcNAc (lipid intermediate II).</text>
</comment>
<feature type="binding site" evidence="10">
    <location>
        <position position="304"/>
    </location>
    <ligand>
        <name>UDP-N-acetyl-alpha-D-glucosamine</name>
        <dbReference type="ChEBI" id="CHEBI:57705"/>
    </ligand>
</feature>
<evidence type="ECO:0000256" key="6">
    <source>
        <dbReference type="ARBA" id="ARBA00022984"/>
    </source>
</evidence>
<feature type="transmembrane region" description="Helical" evidence="11">
    <location>
        <begin position="103"/>
        <end position="122"/>
    </location>
</feature>
<protein>
    <recommendedName>
        <fullName evidence="10">UDP-N-acetylglucosamine--N-acetylmuramyl-(pentapeptide) pyrophosphoryl-undecaprenol N-acetylglucosamine transferase</fullName>
        <ecNumber evidence="10">2.4.1.227</ecNumber>
    </recommendedName>
    <alternativeName>
        <fullName evidence="10">Undecaprenyl-PP-MurNAc-pentapeptide-UDPGlcNAc GlcNAc transferase</fullName>
    </alternativeName>
</protein>
<feature type="binding site" evidence="10">
    <location>
        <position position="203"/>
    </location>
    <ligand>
        <name>UDP-N-acetyl-alpha-D-glucosamine</name>
        <dbReference type="ChEBI" id="CHEBI:57705"/>
    </ligand>
</feature>
<dbReference type="InterPro" id="IPR006009">
    <property type="entry name" value="GlcNAc_MurG"/>
</dbReference>
<evidence type="ECO:0000256" key="1">
    <source>
        <dbReference type="ARBA" id="ARBA00022475"/>
    </source>
</evidence>
<evidence type="ECO:0000259" key="12">
    <source>
        <dbReference type="Pfam" id="PF03033"/>
    </source>
</evidence>
<dbReference type="EC" id="2.4.1.227" evidence="10"/>
<evidence type="ECO:0000256" key="7">
    <source>
        <dbReference type="ARBA" id="ARBA00023136"/>
    </source>
</evidence>
<feature type="binding site" evidence="10">
    <location>
        <position position="173"/>
    </location>
    <ligand>
        <name>UDP-N-acetyl-alpha-D-glucosamine</name>
        <dbReference type="ChEBI" id="CHEBI:57705"/>
    </ligand>
</feature>
<comment type="subcellular location">
    <subcellularLocation>
        <location evidence="10">Cell membrane</location>
        <topology evidence="10">Peripheral membrane protein</topology>
        <orientation evidence="10">Cytoplasmic side</orientation>
    </subcellularLocation>
</comment>
<dbReference type="GO" id="GO:0008360">
    <property type="term" value="P:regulation of cell shape"/>
    <property type="evidence" value="ECO:0007669"/>
    <property type="project" value="UniProtKB-KW"/>
</dbReference>
<dbReference type="GO" id="GO:0051301">
    <property type="term" value="P:cell division"/>
    <property type="evidence" value="ECO:0007669"/>
    <property type="project" value="UniProtKB-KW"/>
</dbReference>
<evidence type="ECO:0000256" key="9">
    <source>
        <dbReference type="ARBA" id="ARBA00023316"/>
    </source>
</evidence>
<keyword evidence="2 10" id="KW-0132">Cell division</keyword>
<evidence type="ECO:0000313" key="14">
    <source>
        <dbReference type="EMBL" id="AWI07981.1"/>
    </source>
</evidence>
<comment type="catalytic activity">
    <reaction evidence="10">
        <text>di-trans,octa-cis-undecaprenyl diphospho-N-acetyl-alpha-D-muramoyl-L-alanyl-D-glutamyl-meso-2,6-diaminopimeloyl-D-alanyl-D-alanine + UDP-N-acetyl-alpha-D-glucosamine = di-trans,octa-cis-undecaprenyl diphospho-[N-acetyl-alpha-D-glucosaminyl-(1-&gt;4)]-N-acetyl-alpha-D-muramoyl-L-alanyl-D-glutamyl-meso-2,6-diaminopimeloyl-D-alanyl-D-alanine + UDP + H(+)</text>
        <dbReference type="Rhea" id="RHEA:31227"/>
        <dbReference type="ChEBI" id="CHEBI:15378"/>
        <dbReference type="ChEBI" id="CHEBI:57705"/>
        <dbReference type="ChEBI" id="CHEBI:58223"/>
        <dbReference type="ChEBI" id="CHEBI:61387"/>
        <dbReference type="ChEBI" id="CHEBI:61388"/>
        <dbReference type="EC" id="2.4.1.227"/>
    </reaction>
</comment>
<evidence type="ECO:0000256" key="2">
    <source>
        <dbReference type="ARBA" id="ARBA00022618"/>
    </source>
</evidence>
<evidence type="ECO:0000313" key="15">
    <source>
        <dbReference type="Proteomes" id="UP000244896"/>
    </source>
</evidence>
<dbReference type="Gene3D" id="3.40.50.2000">
    <property type="entry name" value="Glycogen Phosphorylase B"/>
    <property type="match status" value="2"/>
</dbReference>
<comment type="pathway">
    <text evidence="10">Cell wall biogenesis; peptidoglycan biosynthesis.</text>
</comment>
<dbReference type="GO" id="GO:0050511">
    <property type="term" value="F:undecaprenyldiphospho-muramoylpentapeptide beta-N-acetylglucosaminyltransferase activity"/>
    <property type="evidence" value="ECO:0007669"/>
    <property type="project" value="UniProtKB-UniRule"/>
</dbReference>
<dbReference type="SUPFAM" id="SSF53756">
    <property type="entry name" value="UDP-Glycosyltransferase/glycogen phosphorylase"/>
    <property type="match status" value="1"/>
</dbReference>
<feature type="domain" description="Glycosyl transferase family 28 C-terminal" evidence="13">
    <location>
        <begin position="196"/>
        <end position="335"/>
    </location>
</feature>
<dbReference type="OrthoDB" id="9808936at2"/>
<evidence type="ECO:0000256" key="4">
    <source>
        <dbReference type="ARBA" id="ARBA00022679"/>
    </source>
</evidence>
<evidence type="ECO:0000256" key="10">
    <source>
        <dbReference type="HAMAP-Rule" id="MF_00033"/>
    </source>
</evidence>
<feature type="binding site" evidence="10">
    <location>
        <position position="132"/>
    </location>
    <ligand>
        <name>UDP-N-acetyl-alpha-D-glucosamine</name>
        <dbReference type="ChEBI" id="CHEBI:57705"/>
    </ligand>
</feature>
<evidence type="ECO:0000256" key="3">
    <source>
        <dbReference type="ARBA" id="ARBA00022676"/>
    </source>
</evidence>
<keyword evidence="7 10" id="KW-0472">Membrane</keyword>